<protein>
    <submittedName>
        <fullName evidence="1">Uncharacterized protein</fullName>
    </submittedName>
</protein>
<gene>
    <name evidence="1" type="ORF">DPMN_100207</name>
</gene>
<organism evidence="1 2">
    <name type="scientific">Dreissena polymorpha</name>
    <name type="common">Zebra mussel</name>
    <name type="synonym">Mytilus polymorpha</name>
    <dbReference type="NCBI Taxonomy" id="45954"/>
    <lineage>
        <taxon>Eukaryota</taxon>
        <taxon>Metazoa</taxon>
        <taxon>Spiralia</taxon>
        <taxon>Lophotrochozoa</taxon>
        <taxon>Mollusca</taxon>
        <taxon>Bivalvia</taxon>
        <taxon>Autobranchia</taxon>
        <taxon>Heteroconchia</taxon>
        <taxon>Euheterodonta</taxon>
        <taxon>Imparidentia</taxon>
        <taxon>Neoheterodontei</taxon>
        <taxon>Myida</taxon>
        <taxon>Dreissenoidea</taxon>
        <taxon>Dreissenidae</taxon>
        <taxon>Dreissena</taxon>
    </lineage>
</organism>
<keyword evidence="2" id="KW-1185">Reference proteome</keyword>
<reference evidence="1" key="1">
    <citation type="journal article" date="2019" name="bioRxiv">
        <title>The Genome of the Zebra Mussel, Dreissena polymorpha: A Resource for Invasive Species Research.</title>
        <authorList>
            <person name="McCartney M.A."/>
            <person name="Auch B."/>
            <person name="Kono T."/>
            <person name="Mallez S."/>
            <person name="Zhang Y."/>
            <person name="Obille A."/>
            <person name="Becker A."/>
            <person name="Abrahante J.E."/>
            <person name="Garbe J."/>
            <person name="Badalamenti J.P."/>
            <person name="Herman A."/>
            <person name="Mangelson H."/>
            <person name="Liachko I."/>
            <person name="Sullivan S."/>
            <person name="Sone E.D."/>
            <person name="Koren S."/>
            <person name="Silverstein K.A.T."/>
            <person name="Beckman K.B."/>
            <person name="Gohl D.M."/>
        </authorList>
    </citation>
    <scope>NUCLEOTIDE SEQUENCE</scope>
    <source>
        <strain evidence="1">Duluth1</strain>
        <tissue evidence="1">Whole animal</tissue>
    </source>
</reference>
<sequence>TVQDQLSHDAECTKECRFFGRRKTTTGEAWYGLGFGLVLGPKPNPNPTPNPNPFFGLSPLTMPRSLYWAKQTNRQTGQKQYVPHYYSGGHKNCEHIKHLKYQTHTTNRQTGQKQYVPHYYSGGHKNCEHIKHLKYQTHTVID</sequence>
<evidence type="ECO:0000313" key="2">
    <source>
        <dbReference type="Proteomes" id="UP000828390"/>
    </source>
</evidence>
<reference evidence="1" key="2">
    <citation type="submission" date="2020-11" db="EMBL/GenBank/DDBJ databases">
        <authorList>
            <person name="McCartney M.A."/>
            <person name="Auch B."/>
            <person name="Kono T."/>
            <person name="Mallez S."/>
            <person name="Becker A."/>
            <person name="Gohl D.M."/>
            <person name="Silverstein K.A.T."/>
            <person name="Koren S."/>
            <person name="Bechman K.B."/>
            <person name="Herman A."/>
            <person name="Abrahante J.E."/>
            <person name="Garbe J."/>
        </authorList>
    </citation>
    <scope>NUCLEOTIDE SEQUENCE</scope>
    <source>
        <strain evidence="1">Duluth1</strain>
        <tissue evidence="1">Whole animal</tissue>
    </source>
</reference>
<accession>A0A9D4R8G1</accession>
<dbReference type="AlphaFoldDB" id="A0A9D4R8G1"/>
<feature type="non-terminal residue" evidence="1">
    <location>
        <position position="1"/>
    </location>
</feature>
<proteinExistence type="predicted"/>
<dbReference type="EMBL" id="JAIWYP010000003">
    <property type="protein sequence ID" value="KAH3857597.1"/>
    <property type="molecule type" value="Genomic_DNA"/>
</dbReference>
<dbReference type="Proteomes" id="UP000828390">
    <property type="component" value="Unassembled WGS sequence"/>
</dbReference>
<evidence type="ECO:0000313" key="1">
    <source>
        <dbReference type="EMBL" id="KAH3857597.1"/>
    </source>
</evidence>
<name>A0A9D4R8G1_DREPO</name>
<comment type="caution">
    <text evidence="1">The sequence shown here is derived from an EMBL/GenBank/DDBJ whole genome shotgun (WGS) entry which is preliminary data.</text>
</comment>